<keyword evidence="3 5" id="KW-0493">Microtubule</keyword>
<dbReference type="GO" id="GO:0051011">
    <property type="term" value="F:microtubule minus-end binding"/>
    <property type="evidence" value="ECO:0007669"/>
    <property type="project" value="TreeGrafter"/>
</dbReference>
<dbReference type="InterPro" id="IPR040457">
    <property type="entry name" value="GCP_C"/>
</dbReference>
<dbReference type="Proteomes" id="UP000094285">
    <property type="component" value="Unassembled WGS sequence"/>
</dbReference>
<evidence type="ECO:0000313" key="8">
    <source>
        <dbReference type="EMBL" id="ODV80101.1"/>
    </source>
</evidence>
<evidence type="ECO:0000259" key="7">
    <source>
        <dbReference type="Pfam" id="PF17681"/>
    </source>
</evidence>
<reference evidence="9" key="1">
    <citation type="submission" date="2016-05" db="EMBL/GenBank/DDBJ databases">
        <title>Comparative genomics of biotechnologically important yeasts.</title>
        <authorList>
            <consortium name="DOE Joint Genome Institute"/>
            <person name="Riley R."/>
            <person name="Haridas S."/>
            <person name="Wolfe K.H."/>
            <person name="Lopes M.R."/>
            <person name="Hittinger C.T."/>
            <person name="Goker M."/>
            <person name="Salamov A."/>
            <person name="Wisecaver J."/>
            <person name="Long T.M."/>
            <person name="Aerts A.L."/>
            <person name="Barry K."/>
            <person name="Choi C."/>
            <person name="Clum A."/>
            <person name="Coughlan A.Y."/>
            <person name="Deshpande S."/>
            <person name="Douglass A.P."/>
            <person name="Hanson S.J."/>
            <person name="Klenk H.-P."/>
            <person name="Labutti K."/>
            <person name="Lapidus A."/>
            <person name="Lindquist E."/>
            <person name="Lipzen A."/>
            <person name="Meier-Kolthoff J.P."/>
            <person name="Ohm R.A."/>
            <person name="Otillar R.P."/>
            <person name="Pangilinan J."/>
            <person name="Peng Y."/>
            <person name="Rokas A."/>
            <person name="Rosa C.A."/>
            <person name="Scheuner C."/>
            <person name="Sibirny A.A."/>
            <person name="Slot J.C."/>
            <person name="Stielow J.B."/>
            <person name="Sun H."/>
            <person name="Kurtzman C.P."/>
            <person name="Blackwell M."/>
            <person name="Grigoriev I.V."/>
            <person name="Jeffries T.W."/>
        </authorList>
    </citation>
    <scope>NUCLEOTIDE SEQUENCE [LARGE SCALE GENOMIC DNA]</scope>
    <source>
        <strain evidence="9">NRRL Y-17324</strain>
    </source>
</reference>
<evidence type="ECO:0000256" key="1">
    <source>
        <dbReference type="ARBA" id="ARBA00010337"/>
    </source>
</evidence>
<gene>
    <name evidence="8" type="ORF">CANTADRAFT_5771</name>
</gene>
<dbReference type="GO" id="GO:0051321">
    <property type="term" value="P:meiotic cell cycle"/>
    <property type="evidence" value="ECO:0007669"/>
    <property type="project" value="TreeGrafter"/>
</dbReference>
<dbReference type="AlphaFoldDB" id="A0A1E4SKR8"/>
<protein>
    <recommendedName>
        <fullName evidence="5">Spindle pole body component</fullName>
    </recommendedName>
</protein>
<dbReference type="InterPro" id="IPR007259">
    <property type="entry name" value="GCP"/>
</dbReference>
<dbReference type="GO" id="GO:0043015">
    <property type="term" value="F:gamma-tubulin binding"/>
    <property type="evidence" value="ECO:0007669"/>
    <property type="project" value="InterPro"/>
</dbReference>
<evidence type="ECO:0000256" key="5">
    <source>
        <dbReference type="RuleBase" id="RU363050"/>
    </source>
</evidence>
<organism evidence="8 9">
    <name type="scientific">Suhomyces tanzawaensis NRRL Y-17324</name>
    <dbReference type="NCBI Taxonomy" id="984487"/>
    <lineage>
        <taxon>Eukaryota</taxon>
        <taxon>Fungi</taxon>
        <taxon>Dikarya</taxon>
        <taxon>Ascomycota</taxon>
        <taxon>Saccharomycotina</taxon>
        <taxon>Pichiomycetes</taxon>
        <taxon>Debaryomycetaceae</taxon>
        <taxon>Suhomyces</taxon>
    </lineage>
</organism>
<dbReference type="PANTHER" id="PTHR19302">
    <property type="entry name" value="GAMMA TUBULIN COMPLEX PROTEIN"/>
    <property type="match status" value="1"/>
</dbReference>
<dbReference type="PANTHER" id="PTHR19302:SF33">
    <property type="entry name" value="GAMMA-TUBULIN COMPLEX COMPONENT 5"/>
    <property type="match status" value="1"/>
</dbReference>
<dbReference type="OrthoDB" id="2192946at2759"/>
<dbReference type="GO" id="GO:0005816">
    <property type="term" value="C:spindle pole body"/>
    <property type="evidence" value="ECO:0007669"/>
    <property type="project" value="UniProtKB-ARBA"/>
</dbReference>
<dbReference type="GO" id="GO:0007020">
    <property type="term" value="P:microtubule nucleation"/>
    <property type="evidence" value="ECO:0007669"/>
    <property type="project" value="InterPro"/>
</dbReference>
<keyword evidence="9" id="KW-1185">Reference proteome</keyword>
<dbReference type="Gene3D" id="1.20.120.1900">
    <property type="entry name" value="Gamma-tubulin complex, C-terminal domain"/>
    <property type="match status" value="1"/>
</dbReference>
<dbReference type="GO" id="GO:0000930">
    <property type="term" value="C:gamma-tubulin complex"/>
    <property type="evidence" value="ECO:0007669"/>
    <property type="project" value="TreeGrafter"/>
</dbReference>
<evidence type="ECO:0000256" key="4">
    <source>
        <dbReference type="ARBA" id="ARBA00023212"/>
    </source>
</evidence>
<evidence type="ECO:0000313" key="9">
    <source>
        <dbReference type="Proteomes" id="UP000094285"/>
    </source>
</evidence>
<keyword evidence="2 5" id="KW-0963">Cytoplasm</keyword>
<proteinExistence type="inferred from homology"/>
<sequence length="845" mass="98678">MNSIISSIDPGESHTVVLSDHPSLIRSCINNNTKRPNRIRPYPLSDVNDLKIQQGLIIKDLLFACLGFEGCYIRYSERYDGTNNDSKVRGPDFKIAKHLDISLKSITKKLIRFGKFYSGLKGFVEIYDHNQYGTVIQNLCNQITQFLKAFQAIIISIEQEFKFNATFNLNLFESMINQVVDQITHLYEISIQIHDLTVERQTAPKTSQFQDFLSNVTTSLKKSGIVDINVNGERFDSCKGGLVLRIIQQRINVYKGDFKSSEFLTSLFESVSKDYLVMLNEWLINGDINDTADEFLIREKQVPPRFLEIINSKSEHYWNELFIIRTDGLIDQFSSIEIQRKILNTGKYLNIFRACTGITNFQSLHESILPIDKIISKDLELKINEFYNRSNKLLMKLLFEGFGLRNVIRDYQSLFLFDDSYKIDKFLDKTFYDLKRNRYAVSLSKVQKQYRDISCSVKNNSSHTNSLHEFLLNSQVFSVTTTNFYQVAKEIMNVQSFDEQIFQQSNFQNIFQNINPQATAQPSSQDNQSNFDQNHSDEYAISSVDLTINLPFPLNLIINRELSYHYELMFKLQIMIKFLDKFNIITWQNINQSSVWKYSGFEPRIKKWILRCRILHKRILDFLNELQSYLNYEVIDSNYKKLSGYFEKVDIQLSNSELGSVITSTDSRAIHGNPSLNNYNNNNANLFESKILSHENKRKNFYNQETHNHVSIEDLMNNLNGYLNALINDSLITKEELLDNLKHFFDLIILYNHYLNRLKKILILCNEQLFERFASDFPDKFTEKSVDPKSIDVRFENLNGSLKDYYDNFGDSLTQFIVGLRRYGEVENKLILALSERLERCFPES</sequence>
<dbReference type="GeneID" id="30984862"/>
<dbReference type="RefSeq" id="XP_020065223.1">
    <property type="nucleotide sequence ID" value="XM_020210726.1"/>
</dbReference>
<evidence type="ECO:0000256" key="2">
    <source>
        <dbReference type="ARBA" id="ARBA00022490"/>
    </source>
</evidence>
<feature type="domain" description="Gamma tubulin complex component C-terminal" evidence="6">
    <location>
        <begin position="415"/>
        <end position="834"/>
    </location>
</feature>
<dbReference type="GO" id="GO:0031122">
    <property type="term" value="P:cytoplasmic microtubule organization"/>
    <property type="evidence" value="ECO:0007669"/>
    <property type="project" value="TreeGrafter"/>
</dbReference>
<comment type="subcellular location">
    <subcellularLocation>
        <location evidence="5">Cytoplasm</location>
        <location evidence="5">Cytoskeleton</location>
        <location evidence="5">Microtubule organizing center</location>
    </subcellularLocation>
</comment>
<feature type="domain" description="Gamma tubulin complex component protein N-terminal" evidence="7">
    <location>
        <begin position="58"/>
        <end position="400"/>
    </location>
</feature>
<dbReference type="GO" id="GO:0000922">
    <property type="term" value="C:spindle pole"/>
    <property type="evidence" value="ECO:0007669"/>
    <property type="project" value="InterPro"/>
</dbReference>
<evidence type="ECO:0000256" key="3">
    <source>
        <dbReference type="ARBA" id="ARBA00022701"/>
    </source>
</evidence>
<evidence type="ECO:0000259" key="6">
    <source>
        <dbReference type="Pfam" id="PF04130"/>
    </source>
</evidence>
<dbReference type="STRING" id="984487.A0A1E4SKR8"/>
<dbReference type="GO" id="GO:0005874">
    <property type="term" value="C:microtubule"/>
    <property type="evidence" value="ECO:0007669"/>
    <property type="project" value="UniProtKB-KW"/>
</dbReference>
<dbReference type="Pfam" id="PF17681">
    <property type="entry name" value="GCP_N_terminal"/>
    <property type="match status" value="1"/>
</dbReference>
<accession>A0A1E4SKR8</accession>
<dbReference type="GO" id="GO:0000278">
    <property type="term" value="P:mitotic cell cycle"/>
    <property type="evidence" value="ECO:0007669"/>
    <property type="project" value="TreeGrafter"/>
</dbReference>
<comment type="similarity">
    <text evidence="1 5">Belongs to the TUBGCP family.</text>
</comment>
<keyword evidence="4 5" id="KW-0206">Cytoskeleton</keyword>
<dbReference type="InterPro" id="IPR041470">
    <property type="entry name" value="GCP_N"/>
</dbReference>
<dbReference type="Pfam" id="PF04130">
    <property type="entry name" value="GCP_C_terminal"/>
    <property type="match status" value="1"/>
</dbReference>
<dbReference type="InterPro" id="IPR042241">
    <property type="entry name" value="GCP_C_sf"/>
</dbReference>
<dbReference type="EMBL" id="KV453911">
    <property type="protein sequence ID" value="ODV80101.1"/>
    <property type="molecule type" value="Genomic_DNA"/>
</dbReference>
<dbReference type="GO" id="GO:0051225">
    <property type="term" value="P:spindle assembly"/>
    <property type="evidence" value="ECO:0007669"/>
    <property type="project" value="TreeGrafter"/>
</dbReference>
<name>A0A1E4SKR8_9ASCO</name>